<sequence length="173" mass="19078">ANHPNYLSLSAWMCLISTFQSGVVTIFLEPDLNAWKITSLLQLGCTLYAGIMGSAVAFCLQAWCIKKRGPLFSAMFSPLVTLIVTVLAALFLHEELYTGSLIGAIGVIVGLYIVLWGKAGDVFEVKEKMDPKLMVNERQEVTFSMNESYGESGSRIDIEEPLLTDVVKIDHRS</sequence>
<evidence type="ECO:0000259" key="7">
    <source>
        <dbReference type="Pfam" id="PF00892"/>
    </source>
</evidence>
<comment type="caution">
    <text evidence="6">Lacks conserved residue(s) required for the propagation of feature annotation.</text>
</comment>
<dbReference type="PANTHER" id="PTHR31218">
    <property type="entry name" value="WAT1-RELATED PROTEIN"/>
    <property type="match status" value="1"/>
</dbReference>
<feature type="transmembrane region" description="Helical" evidence="6">
    <location>
        <begin position="97"/>
        <end position="116"/>
    </location>
</feature>
<dbReference type="Pfam" id="PF00892">
    <property type="entry name" value="EamA"/>
    <property type="match status" value="1"/>
</dbReference>
<comment type="similarity">
    <text evidence="2 6">Belongs to the drug/metabolite transporter (DMT) superfamily. Plant drug/metabolite exporter (P-DME) (TC 2.A.7.4) family.</text>
</comment>
<feature type="transmembrane region" description="Helical" evidence="6">
    <location>
        <begin position="71"/>
        <end position="91"/>
    </location>
</feature>
<evidence type="ECO:0000313" key="9">
    <source>
        <dbReference type="Proteomes" id="UP001058974"/>
    </source>
</evidence>
<keyword evidence="3 6" id="KW-0812">Transmembrane</keyword>
<dbReference type="AlphaFoldDB" id="A0A9D5AVH1"/>
<organism evidence="8 9">
    <name type="scientific">Pisum sativum</name>
    <name type="common">Garden pea</name>
    <name type="synonym">Lathyrus oleraceus</name>
    <dbReference type="NCBI Taxonomy" id="3888"/>
    <lineage>
        <taxon>Eukaryota</taxon>
        <taxon>Viridiplantae</taxon>
        <taxon>Streptophyta</taxon>
        <taxon>Embryophyta</taxon>
        <taxon>Tracheophyta</taxon>
        <taxon>Spermatophyta</taxon>
        <taxon>Magnoliopsida</taxon>
        <taxon>eudicotyledons</taxon>
        <taxon>Gunneridae</taxon>
        <taxon>Pentapetalae</taxon>
        <taxon>rosids</taxon>
        <taxon>fabids</taxon>
        <taxon>Fabales</taxon>
        <taxon>Fabaceae</taxon>
        <taxon>Papilionoideae</taxon>
        <taxon>50 kb inversion clade</taxon>
        <taxon>NPAAA clade</taxon>
        <taxon>Hologalegina</taxon>
        <taxon>IRL clade</taxon>
        <taxon>Fabeae</taxon>
        <taxon>Lathyrus</taxon>
    </lineage>
</organism>
<evidence type="ECO:0000256" key="1">
    <source>
        <dbReference type="ARBA" id="ARBA00004141"/>
    </source>
</evidence>
<dbReference type="GO" id="GO:0022857">
    <property type="term" value="F:transmembrane transporter activity"/>
    <property type="evidence" value="ECO:0007669"/>
    <property type="project" value="InterPro"/>
</dbReference>
<evidence type="ECO:0000256" key="5">
    <source>
        <dbReference type="ARBA" id="ARBA00023136"/>
    </source>
</evidence>
<dbReference type="InterPro" id="IPR030184">
    <property type="entry name" value="WAT1-related"/>
</dbReference>
<keyword evidence="9" id="KW-1185">Reference proteome</keyword>
<dbReference type="Proteomes" id="UP001058974">
    <property type="component" value="Chromosome 4"/>
</dbReference>
<evidence type="ECO:0000256" key="3">
    <source>
        <dbReference type="ARBA" id="ARBA00022692"/>
    </source>
</evidence>
<feature type="transmembrane region" description="Helical" evidence="6">
    <location>
        <begin position="40"/>
        <end position="64"/>
    </location>
</feature>
<feature type="transmembrane region" description="Helical" evidence="6">
    <location>
        <begin position="7"/>
        <end position="28"/>
    </location>
</feature>
<dbReference type="SUPFAM" id="SSF103481">
    <property type="entry name" value="Multidrug resistance efflux transporter EmrE"/>
    <property type="match status" value="1"/>
</dbReference>
<reference evidence="8 9" key="1">
    <citation type="journal article" date="2022" name="Nat. Genet.">
        <title>Improved pea reference genome and pan-genome highlight genomic features and evolutionary characteristics.</title>
        <authorList>
            <person name="Yang T."/>
            <person name="Liu R."/>
            <person name="Luo Y."/>
            <person name="Hu S."/>
            <person name="Wang D."/>
            <person name="Wang C."/>
            <person name="Pandey M.K."/>
            <person name="Ge S."/>
            <person name="Xu Q."/>
            <person name="Li N."/>
            <person name="Li G."/>
            <person name="Huang Y."/>
            <person name="Saxena R.K."/>
            <person name="Ji Y."/>
            <person name="Li M."/>
            <person name="Yan X."/>
            <person name="He Y."/>
            <person name="Liu Y."/>
            <person name="Wang X."/>
            <person name="Xiang C."/>
            <person name="Varshney R.K."/>
            <person name="Ding H."/>
            <person name="Gao S."/>
            <person name="Zong X."/>
        </authorList>
    </citation>
    <scope>NUCLEOTIDE SEQUENCE [LARGE SCALE GENOMIC DNA]</scope>
    <source>
        <strain evidence="8 9">cv. Zhongwan 6</strain>
    </source>
</reference>
<evidence type="ECO:0000256" key="2">
    <source>
        <dbReference type="ARBA" id="ARBA00007635"/>
    </source>
</evidence>
<dbReference type="Gramene" id="Psat04G0638100-T3">
    <property type="protein sequence ID" value="KAI5423398.1"/>
    <property type="gene ID" value="KIW84_046381"/>
</dbReference>
<keyword evidence="5 6" id="KW-0472">Membrane</keyword>
<dbReference type="EMBL" id="JAMSHJ010000004">
    <property type="protein sequence ID" value="KAI5423398.1"/>
    <property type="molecule type" value="Genomic_DNA"/>
</dbReference>
<proteinExistence type="inferred from homology"/>
<name>A0A9D5AVH1_PEA</name>
<gene>
    <name evidence="8" type="ORF">KIW84_046381</name>
</gene>
<comment type="caution">
    <text evidence="8">The sequence shown here is derived from an EMBL/GenBank/DDBJ whole genome shotgun (WGS) entry which is preliminary data.</text>
</comment>
<evidence type="ECO:0000256" key="6">
    <source>
        <dbReference type="RuleBase" id="RU363077"/>
    </source>
</evidence>
<keyword evidence="4 6" id="KW-1133">Transmembrane helix</keyword>
<feature type="non-terminal residue" evidence="8">
    <location>
        <position position="173"/>
    </location>
</feature>
<comment type="subcellular location">
    <subcellularLocation>
        <location evidence="1 6">Membrane</location>
        <topology evidence="1 6">Multi-pass membrane protein</topology>
    </subcellularLocation>
</comment>
<accession>A0A9D5AVH1</accession>
<dbReference type="InterPro" id="IPR000620">
    <property type="entry name" value="EamA_dom"/>
</dbReference>
<evidence type="ECO:0000313" key="8">
    <source>
        <dbReference type="EMBL" id="KAI5423398.1"/>
    </source>
</evidence>
<evidence type="ECO:0000256" key="4">
    <source>
        <dbReference type="ARBA" id="ARBA00022989"/>
    </source>
</evidence>
<dbReference type="InterPro" id="IPR037185">
    <property type="entry name" value="EmrE-like"/>
</dbReference>
<dbReference type="GO" id="GO:0016020">
    <property type="term" value="C:membrane"/>
    <property type="evidence" value="ECO:0007669"/>
    <property type="project" value="UniProtKB-SubCell"/>
</dbReference>
<protein>
    <recommendedName>
        <fullName evidence="6">WAT1-related protein</fullName>
    </recommendedName>
</protein>
<feature type="domain" description="EamA" evidence="7">
    <location>
        <begin position="7"/>
        <end position="115"/>
    </location>
</feature>